<dbReference type="EMBL" id="JAENHL010000008">
    <property type="protein sequence ID" value="MBK1871421.1"/>
    <property type="molecule type" value="Genomic_DNA"/>
</dbReference>
<keyword evidence="2" id="KW-1185">Reference proteome</keyword>
<proteinExistence type="predicted"/>
<evidence type="ECO:0000313" key="2">
    <source>
        <dbReference type="Proteomes" id="UP000616151"/>
    </source>
</evidence>
<organism evidence="1 2">
    <name type="scientific">Taklimakanibacter albus</name>
    <dbReference type="NCBI Taxonomy" id="2800327"/>
    <lineage>
        <taxon>Bacteria</taxon>
        <taxon>Pseudomonadati</taxon>
        <taxon>Pseudomonadota</taxon>
        <taxon>Alphaproteobacteria</taxon>
        <taxon>Hyphomicrobiales</taxon>
        <taxon>Aestuariivirgaceae</taxon>
        <taxon>Taklimakanibacter</taxon>
    </lineage>
</organism>
<gene>
    <name evidence="1" type="ORF">JHL16_33950</name>
</gene>
<sequence length="58" mass="6582">MSIIAAALWYLVVFDTDGGLVTTPMPFENDEQCQMAKTEFQEKYPTATWDTECITSDQ</sequence>
<name>A0ACC5RFE2_9HYPH</name>
<comment type="caution">
    <text evidence="1">The sequence shown here is derived from an EMBL/GenBank/DDBJ whole genome shotgun (WGS) entry which is preliminary data.</text>
</comment>
<dbReference type="Proteomes" id="UP000616151">
    <property type="component" value="Unassembled WGS sequence"/>
</dbReference>
<accession>A0ACC5RFE2</accession>
<protein>
    <submittedName>
        <fullName evidence="1">Uncharacterized protein</fullName>
    </submittedName>
</protein>
<evidence type="ECO:0000313" key="1">
    <source>
        <dbReference type="EMBL" id="MBK1871421.1"/>
    </source>
</evidence>
<reference evidence="1" key="1">
    <citation type="submission" date="2021-01" db="EMBL/GenBank/DDBJ databases">
        <authorList>
            <person name="Sun Q."/>
        </authorList>
    </citation>
    <scope>NUCLEOTIDE SEQUENCE</scope>
    <source>
        <strain evidence="1">YIM B02566</strain>
    </source>
</reference>